<dbReference type="OrthoDB" id="10262526at2759"/>
<name>A0A871QZG7_DEKBR</name>
<evidence type="ECO:0000256" key="4">
    <source>
        <dbReference type="ARBA" id="ARBA00022691"/>
    </source>
</evidence>
<dbReference type="InterPro" id="IPR029063">
    <property type="entry name" value="SAM-dependent_MTases_sf"/>
</dbReference>
<organism evidence="7 8">
    <name type="scientific">Dekkera bruxellensis</name>
    <name type="common">Brettanomyces custersii</name>
    <dbReference type="NCBI Taxonomy" id="5007"/>
    <lineage>
        <taxon>Eukaryota</taxon>
        <taxon>Fungi</taxon>
        <taxon>Dikarya</taxon>
        <taxon>Ascomycota</taxon>
        <taxon>Saccharomycotina</taxon>
        <taxon>Pichiomycetes</taxon>
        <taxon>Pichiales</taxon>
        <taxon>Pichiaceae</taxon>
        <taxon>Brettanomyces</taxon>
    </lineage>
</organism>
<dbReference type="GO" id="GO:0005634">
    <property type="term" value="C:nucleus"/>
    <property type="evidence" value="ECO:0007669"/>
    <property type="project" value="TreeGrafter"/>
</dbReference>
<comment type="similarity">
    <text evidence="6">Belongs to the MT-A70-like family.</text>
</comment>
<accession>A0A871QZG7</accession>
<dbReference type="GeneID" id="64576117"/>
<dbReference type="InterPro" id="IPR007757">
    <property type="entry name" value="MT-A70-like"/>
</dbReference>
<gene>
    <name evidence="7" type="ORF">BRETT_004194</name>
</gene>
<dbReference type="EMBL" id="CP063133">
    <property type="protein sequence ID" value="QOU18973.1"/>
    <property type="molecule type" value="Genomic_DNA"/>
</dbReference>
<evidence type="ECO:0000256" key="2">
    <source>
        <dbReference type="ARBA" id="ARBA00022603"/>
    </source>
</evidence>
<keyword evidence="3" id="KW-0808">Transferase</keyword>
<reference evidence="7" key="2">
    <citation type="journal article" name="BMC Genomics">
        <title>New genome assemblies reveal patterns of domestication and adaptation across Brettanomyces (Dekkera) species.</title>
        <authorList>
            <person name="Roach M.J."/>
            <person name="Borneman A.R."/>
        </authorList>
    </citation>
    <scope>NUCLEOTIDE SEQUENCE</scope>
    <source>
        <strain evidence="7">UCD 2041</strain>
    </source>
</reference>
<dbReference type="EC" id="2.1.1.348" evidence="1"/>
<protein>
    <recommendedName>
        <fullName evidence="1">mRNA m(6)A methyltransferase</fullName>
        <ecNumber evidence="1">2.1.1.348</ecNumber>
    </recommendedName>
</protein>
<evidence type="ECO:0000313" key="7">
    <source>
        <dbReference type="EMBL" id="QOU18973.1"/>
    </source>
</evidence>
<dbReference type="SUPFAM" id="SSF53335">
    <property type="entry name" value="S-adenosyl-L-methionine-dependent methyltransferases"/>
    <property type="match status" value="1"/>
</dbReference>
<evidence type="ECO:0000313" key="8">
    <source>
        <dbReference type="Proteomes" id="UP000663131"/>
    </source>
</evidence>
<dbReference type="PANTHER" id="PTHR12829">
    <property type="entry name" value="N6-ADENOSINE-METHYLTRANSFERASE"/>
    <property type="match status" value="1"/>
</dbReference>
<dbReference type="RefSeq" id="XP_041135466.1">
    <property type="nucleotide sequence ID" value="XM_041282690.1"/>
</dbReference>
<evidence type="ECO:0000256" key="1">
    <source>
        <dbReference type="ARBA" id="ARBA00012160"/>
    </source>
</evidence>
<sequence>MDRKACEITKFLLDWNTLLTNVPVDGSITEIYFCFIFSNYSKGKDRVSWQQFIKYLRLLNKIGNGHVLECRPENALDLMYEDPFKCFNKITYINRLALIIIAKEERALSKKEPRLLDEKDMEVKKPKEKGAIPNEKGEQLKMLMDLVEGPDYTPKRRWNVIETLPEKILHTSKLTLSESDSIYSITSRSGRLQQMEILLKSECASHQLMRERSRLLTRVQPFYDCCEIADHATQLSPLIDFNRATNYCKLKSNANISSGSPIGKCINEKMHFIPIIQPQTDIRLGDCSYLDTCHKMNTCRYVHYGLLMPEAPPDSETRRKVADHASSKALRTGLYTRGQAINASAMENTPPQWIRCDVTKLDLNVLGSNWGIVLADPSWTIHMNLNYSSMKDDDLLSLRMDKLQVEGLYLLWVTGRTIEMGKDFLKKWGYRVVNQITWVKTSQLVRTISTGRTGHWLNHSKEHLLVGLKGNPKWLNPGMDPQILVSSTRETSRKPDEIYGIIERLAGSGVKKLEIFGRQHNTRPGWLTIGNQLEETHLVEKELLVRYNRWAEEHPGDSLNSVRVSSQ</sequence>
<evidence type="ECO:0000256" key="5">
    <source>
        <dbReference type="ARBA" id="ARBA00048957"/>
    </source>
</evidence>
<dbReference type="AlphaFoldDB" id="A0A871QZG7"/>
<dbReference type="GO" id="GO:0032259">
    <property type="term" value="P:methylation"/>
    <property type="evidence" value="ECO:0007669"/>
    <property type="project" value="UniProtKB-KW"/>
</dbReference>
<keyword evidence="2" id="KW-0489">Methyltransferase</keyword>
<dbReference type="PANTHER" id="PTHR12829:SF7">
    <property type="entry name" value="N6-ADENOSINE-METHYLTRANSFERASE CATALYTIC SUBUNIT"/>
    <property type="match status" value="1"/>
</dbReference>
<evidence type="ECO:0000256" key="3">
    <source>
        <dbReference type="ARBA" id="ARBA00022679"/>
    </source>
</evidence>
<reference evidence="7" key="1">
    <citation type="submission" date="2020-10" db="EMBL/GenBank/DDBJ databases">
        <authorList>
            <person name="Palmer J.M."/>
        </authorList>
    </citation>
    <scope>NUCLEOTIDE SEQUENCE</scope>
    <source>
        <strain evidence="7">UCD 2041</strain>
    </source>
</reference>
<dbReference type="Pfam" id="PF05063">
    <property type="entry name" value="MT-A70"/>
    <property type="match status" value="1"/>
</dbReference>
<proteinExistence type="inferred from homology"/>
<keyword evidence="4" id="KW-0949">S-adenosyl-L-methionine</keyword>
<dbReference type="PROSITE" id="PS51143">
    <property type="entry name" value="MT_A70"/>
    <property type="match status" value="1"/>
</dbReference>
<evidence type="ECO:0000256" key="6">
    <source>
        <dbReference type="PROSITE-ProRule" id="PRU00489"/>
    </source>
</evidence>
<comment type="catalytic activity">
    <reaction evidence="5">
        <text>an adenosine in mRNA + S-adenosyl-L-methionine = an N(6)-methyladenosine in mRNA + S-adenosyl-L-homocysteine + H(+)</text>
        <dbReference type="Rhea" id="RHEA:55584"/>
        <dbReference type="Rhea" id="RHEA-COMP:12414"/>
        <dbReference type="Rhea" id="RHEA-COMP:12417"/>
        <dbReference type="ChEBI" id="CHEBI:15378"/>
        <dbReference type="ChEBI" id="CHEBI:57856"/>
        <dbReference type="ChEBI" id="CHEBI:59789"/>
        <dbReference type="ChEBI" id="CHEBI:74411"/>
        <dbReference type="ChEBI" id="CHEBI:74449"/>
        <dbReference type="EC" id="2.1.1.348"/>
    </reaction>
</comment>
<dbReference type="GO" id="GO:0036396">
    <property type="term" value="C:RNA N6-methyladenosine methyltransferase complex"/>
    <property type="evidence" value="ECO:0007669"/>
    <property type="project" value="TreeGrafter"/>
</dbReference>
<dbReference type="Proteomes" id="UP000663131">
    <property type="component" value="Chromosome 5"/>
</dbReference>
<dbReference type="KEGG" id="bbrx:BRETT_004194"/>
<dbReference type="GO" id="GO:0001734">
    <property type="term" value="F:mRNA m(6)A methyltransferase activity"/>
    <property type="evidence" value="ECO:0007669"/>
    <property type="project" value="UniProtKB-EC"/>
</dbReference>